<feature type="chain" id="PRO_5040262476" description="Protein sleepless" evidence="9">
    <location>
        <begin position="22"/>
        <end position="131"/>
    </location>
</feature>
<comment type="subcellular location">
    <subcellularLocation>
        <location evidence="1">Membrane</location>
        <topology evidence="1">Lipid-anchor</topology>
        <topology evidence="1">GPI-anchor</topology>
    </subcellularLocation>
</comment>
<dbReference type="Proteomes" id="UP001153737">
    <property type="component" value="Chromosome 11"/>
</dbReference>
<dbReference type="EMBL" id="OU896717">
    <property type="protein sequence ID" value="CAH1118333.1"/>
    <property type="molecule type" value="Genomic_DNA"/>
</dbReference>
<dbReference type="GO" id="GO:0030431">
    <property type="term" value="P:sleep"/>
    <property type="evidence" value="ECO:0007669"/>
    <property type="project" value="InterPro"/>
</dbReference>
<proteinExistence type="predicted"/>
<evidence type="ECO:0000256" key="2">
    <source>
        <dbReference type="ARBA" id="ARBA00022622"/>
    </source>
</evidence>
<evidence type="ECO:0000256" key="1">
    <source>
        <dbReference type="ARBA" id="ARBA00004589"/>
    </source>
</evidence>
<organism evidence="10 11">
    <name type="scientific">Phaedon cochleariae</name>
    <name type="common">Mustard beetle</name>
    <dbReference type="NCBI Taxonomy" id="80249"/>
    <lineage>
        <taxon>Eukaryota</taxon>
        <taxon>Metazoa</taxon>
        <taxon>Ecdysozoa</taxon>
        <taxon>Arthropoda</taxon>
        <taxon>Hexapoda</taxon>
        <taxon>Insecta</taxon>
        <taxon>Pterygota</taxon>
        <taxon>Neoptera</taxon>
        <taxon>Endopterygota</taxon>
        <taxon>Coleoptera</taxon>
        <taxon>Polyphaga</taxon>
        <taxon>Cucujiformia</taxon>
        <taxon>Chrysomeloidea</taxon>
        <taxon>Chrysomelidae</taxon>
        <taxon>Chrysomelinae</taxon>
        <taxon>Chrysomelini</taxon>
        <taxon>Phaedon</taxon>
    </lineage>
</organism>
<gene>
    <name evidence="10" type="ORF">PHAECO_LOCUS2631</name>
</gene>
<dbReference type="InterPro" id="IPR045860">
    <property type="entry name" value="Snake_toxin-like_sf"/>
</dbReference>
<keyword evidence="11" id="KW-1185">Reference proteome</keyword>
<dbReference type="SUPFAM" id="SSF57302">
    <property type="entry name" value="Snake toxin-like"/>
    <property type="match status" value="1"/>
</dbReference>
<evidence type="ECO:0008006" key="12">
    <source>
        <dbReference type="Google" id="ProtNLM"/>
    </source>
</evidence>
<dbReference type="GO" id="GO:0098552">
    <property type="term" value="C:side of membrane"/>
    <property type="evidence" value="ECO:0007669"/>
    <property type="project" value="UniProtKB-KW"/>
</dbReference>
<dbReference type="AlphaFoldDB" id="A0A9P0DHH0"/>
<protein>
    <recommendedName>
        <fullName evidence="12">Protein sleepless</fullName>
    </recommendedName>
</protein>
<dbReference type="Pfam" id="PF17064">
    <property type="entry name" value="QVR"/>
    <property type="match status" value="1"/>
</dbReference>
<keyword evidence="8" id="KW-0449">Lipoprotein</keyword>
<keyword evidence="5" id="KW-1133">Transmembrane helix</keyword>
<feature type="signal peptide" evidence="9">
    <location>
        <begin position="1"/>
        <end position="21"/>
    </location>
</feature>
<evidence type="ECO:0000256" key="8">
    <source>
        <dbReference type="ARBA" id="ARBA00023288"/>
    </source>
</evidence>
<evidence type="ECO:0000256" key="7">
    <source>
        <dbReference type="ARBA" id="ARBA00023180"/>
    </source>
</evidence>
<keyword evidence="2" id="KW-0336">GPI-anchor</keyword>
<dbReference type="PROSITE" id="PS51257">
    <property type="entry name" value="PROKAR_LIPOPROTEIN"/>
    <property type="match status" value="1"/>
</dbReference>
<keyword evidence="6" id="KW-0472">Membrane</keyword>
<dbReference type="GO" id="GO:0032222">
    <property type="term" value="P:regulation of synaptic transmission, cholinergic"/>
    <property type="evidence" value="ECO:0007669"/>
    <property type="project" value="InterPro"/>
</dbReference>
<sequence>MNLKGIFAVSTVFFMSQISTGSAIACYQCEEILGPQSQCANNVKKVLTANCTEYFSCIKYKMKDGNVTTIFRNCAPRNKCDVIKGSLTGSQTLSFCGTCNSTLCNSAQMTRAPLLIHSFWMVLYIMYTYSS</sequence>
<accession>A0A9P0DHH0</accession>
<reference evidence="10" key="2">
    <citation type="submission" date="2022-10" db="EMBL/GenBank/DDBJ databases">
        <authorList>
            <consortium name="ENA_rothamsted_submissions"/>
            <consortium name="culmorum"/>
            <person name="King R."/>
        </authorList>
    </citation>
    <scope>NUCLEOTIDE SEQUENCE</scope>
</reference>
<dbReference type="InterPro" id="IPR031424">
    <property type="entry name" value="QVR-like"/>
</dbReference>
<keyword evidence="3" id="KW-0812">Transmembrane</keyword>
<evidence type="ECO:0000256" key="3">
    <source>
        <dbReference type="ARBA" id="ARBA00022692"/>
    </source>
</evidence>
<evidence type="ECO:0000313" key="11">
    <source>
        <dbReference type="Proteomes" id="UP001153737"/>
    </source>
</evidence>
<evidence type="ECO:0000256" key="9">
    <source>
        <dbReference type="SAM" id="SignalP"/>
    </source>
</evidence>
<evidence type="ECO:0000256" key="6">
    <source>
        <dbReference type="ARBA" id="ARBA00023136"/>
    </source>
</evidence>
<dbReference type="InterPro" id="IPR050975">
    <property type="entry name" value="Sleep_regulator"/>
</dbReference>
<keyword evidence="4 9" id="KW-0732">Signal</keyword>
<dbReference type="OrthoDB" id="6761115at2759"/>
<reference evidence="10" key="1">
    <citation type="submission" date="2022-01" db="EMBL/GenBank/DDBJ databases">
        <authorList>
            <person name="King R."/>
        </authorList>
    </citation>
    <scope>NUCLEOTIDE SEQUENCE</scope>
</reference>
<evidence type="ECO:0000256" key="4">
    <source>
        <dbReference type="ARBA" id="ARBA00022729"/>
    </source>
</evidence>
<evidence type="ECO:0000256" key="5">
    <source>
        <dbReference type="ARBA" id="ARBA00022989"/>
    </source>
</evidence>
<keyword evidence="7" id="KW-0325">Glycoprotein</keyword>
<dbReference type="PANTHER" id="PTHR33562">
    <property type="entry name" value="ATILLA, ISOFORM B-RELATED-RELATED"/>
    <property type="match status" value="1"/>
</dbReference>
<evidence type="ECO:0000313" key="10">
    <source>
        <dbReference type="EMBL" id="CAH1118333.1"/>
    </source>
</evidence>
<name>A0A9P0DHH0_PHACE</name>